<proteinExistence type="predicted"/>
<dbReference type="EMBL" id="LAZR01017031">
    <property type="protein sequence ID" value="KKM02078.1"/>
    <property type="molecule type" value="Genomic_DNA"/>
</dbReference>
<dbReference type="AlphaFoldDB" id="A0A0F9JT03"/>
<reference evidence="1" key="1">
    <citation type="journal article" date="2015" name="Nature">
        <title>Complex archaea that bridge the gap between prokaryotes and eukaryotes.</title>
        <authorList>
            <person name="Spang A."/>
            <person name="Saw J.H."/>
            <person name="Jorgensen S.L."/>
            <person name="Zaremba-Niedzwiedzka K."/>
            <person name="Martijn J."/>
            <person name="Lind A.E."/>
            <person name="van Eijk R."/>
            <person name="Schleper C."/>
            <person name="Guy L."/>
            <person name="Ettema T.J."/>
        </authorList>
    </citation>
    <scope>NUCLEOTIDE SEQUENCE</scope>
</reference>
<protein>
    <submittedName>
        <fullName evidence="1">Uncharacterized protein</fullName>
    </submittedName>
</protein>
<accession>A0A0F9JT03</accession>
<evidence type="ECO:0000313" key="1">
    <source>
        <dbReference type="EMBL" id="KKM02078.1"/>
    </source>
</evidence>
<organism evidence="1">
    <name type="scientific">marine sediment metagenome</name>
    <dbReference type="NCBI Taxonomy" id="412755"/>
    <lineage>
        <taxon>unclassified sequences</taxon>
        <taxon>metagenomes</taxon>
        <taxon>ecological metagenomes</taxon>
    </lineage>
</organism>
<gene>
    <name evidence="1" type="ORF">LCGC14_1788000</name>
</gene>
<name>A0A0F9JT03_9ZZZZ</name>
<sequence length="72" mass="8533">MLIPVYALRDDGKSVTCMVKANDANHARNKMRWWLSEFHKRGRDCDPEHFVPYVGEENYYAFTAARRARRIT</sequence>
<comment type="caution">
    <text evidence="1">The sequence shown here is derived from an EMBL/GenBank/DDBJ whole genome shotgun (WGS) entry which is preliminary data.</text>
</comment>